<reference evidence="2 3" key="1">
    <citation type="journal article" date="2005" name="Int. J. Syst. Evol. Microbiol.">
        <title>Nitrincola lacisaponensis gen. nov., sp. nov., a novel alkaliphilic bacterium isolated from an alkaline, saline lake.</title>
        <authorList>
            <person name="Dimitriu P.A."/>
            <person name="Shukla S.K."/>
            <person name="Conradt J."/>
            <person name="Marquez M.C."/>
            <person name="Ventosa A."/>
            <person name="Maglia A."/>
            <person name="Peyton B.M."/>
            <person name="Pinkart H.C."/>
            <person name="Mormile M.R."/>
        </authorList>
    </citation>
    <scope>NUCLEOTIDE SEQUENCE [LARGE SCALE GENOMIC DNA]</scope>
    <source>
        <strain evidence="2 3">4CA</strain>
    </source>
</reference>
<dbReference type="NCBIfam" id="TIGR01300">
    <property type="entry name" value="CPA3_mnhG_phaG"/>
    <property type="match status" value="1"/>
</dbReference>
<evidence type="ECO:0000313" key="2">
    <source>
        <dbReference type="EMBL" id="KDE40954.1"/>
    </source>
</evidence>
<keyword evidence="1" id="KW-0472">Membrane</keyword>
<accession>A0A063Y5N5</accession>
<name>A0A063Y5N5_9GAMM</name>
<feature type="transmembrane region" description="Helical" evidence="1">
    <location>
        <begin position="12"/>
        <end position="31"/>
    </location>
</feature>
<dbReference type="InterPro" id="IPR005133">
    <property type="entry name" value="PhaG_MnhG_YufB"/>
</dbReference>
<sequence>MNFILELVVSVFLLVGGIFILVGSIGLMRLPDFFMRLHAPTKATTLGMGGLLIASMILFTLREPGHISVHELLITLFLFITAPVSAHMMAKTALHQKLKMISRTRGQALVEPASQQMAPSGETVESGKS</sequence>
<gene>
    <name evidence="2" type="ORF">ADINL_0603</name>
</gene>
<dbReference type="Pfam" id="PF03334">
    <property type="entry name" value="PhaG_MnhG_YufB"/>
    <property type="match status" value="1"/>
</dbReference>
<dbReference type="GO" id="GO:0015385">
    <property type="term" value="F:sodium:proton antiporter activity"/>
    <property type="evidence" value="ECO:0007669"/>
    <property type="project" value="TreeGrafter"/>
</dbReference>
<dbReference type="AlphaFoldDB" id="A0A063Y5N5"/>
<dbReference type="PANTHER" id="PTHR34703">
    <property type="entry name" value="ANTIPORTER SUBUNIT MNHG2-RELATED"/>
    <property type="match status" value="1"/>
</dbReference>
<feature type="transmembrane region" description="Helical" evidence="1">
    <location>
        <begin position="67"/>
        <end position="90"/>
    </location>
</feature>
<protein>
    <submittedName>
        <fullName evidence="2">Na(+) H(+) antiporter subunit G</fullName>
    </submittedName>
</protein>
<keyword evidence="1" id="KW-1133">Transmembrane helix</keyword>
<dbReference type="EMBL" id="JMSZ01000015">
    <property type="protein sequence ID" value="KDE40954.1"/>
    <property type="molecule type" value="Genomic_DNA"/>
</dbReference>
<evidence type="ECO:0000256" key="1">
    <source>
        <dbReference type="SAM" id="Phobius"/>
    </source>
</evidence>
<comment type="caution">
    <text evidence="2">The sequence shown here is derived from an EMBL/GenBank/DDBJ whole genome shotgun (WGS) entry which is preliminary data.</text>
</comment>
<dbReference type="RefSeq" id="WP_036543803.1">
    <property type="nucleotide sequence ID" value="NZ_JBKBNO010000008.1"/>
</dbReference>
<dbReference type="NCBIfam" id="NF009316">
    <property type="entry name" value="PRK12674.1-5"/>
    <property type="match status" value="1"/>
</dbReference>
<proteinExistence type="predicted"/>
<keyword evidence="1" id="KW-0812">Transmembrane</keyword>
<feature type="transmembrane region" description="Helical" evidence="1">
    <location>
        <begin position="43"/>
        <end position="61"/>
    </location>
</feature>
<dbReference type="PATRIC" id="fig|267850.7.peg.597"/>
<dbReference type="Proteomes" id="UP000027318">
    <property type="component" value="Unassembled WGS sequence"/>
</dbReference>
<dbReference type="STRING" id="267850.ADINL_0603"/>
<organism evidence="2 3">
    <name type="scientific">Nitrincola lacisaponensis</name>
    <dbReference type="NCBI Taxonomy" id="267850"/>
    <lineage>
        <taxon>Bacteria</taxon>
        <taxon>Pseudomonadati</taxon>
        <taxon>Pseudomonadota</taxon>
        <taxon>Gammaproteobacteria</taxon>
        <taxon>Oceanospirillales</taxon>
        <taxon>Oceanospirillaceae</taxon>
        <taxon>Nitrincola</taxon>
    </lineage>
</organism>
<dbReference type="PANTHER" id="PTHR34703:SF1">
    <property type="entry name" value="ANTIPORTER SUBUNIT MNHG2-RELATED"/>
    <property type="match status" value="1"/>
</dbReference>
<evidence type="ECO:0000313" key="3">
    <source>
        <dbReference type="Proteomes" id="UP000027318"/>
    </source>
</evidence>
<keyword evidence="3" id="KW-1185">Reference proteome</keyword>
<dbReference type="OrthoDB" id="9813804at2"/>